<evidence type="ECO:0000256" key="9">
    <source>
        <dbReference type="ARBA" id="ARBA00023125"/>
    </source>
</evidence>
<dbReference type="Pfam" id="PF22679">
    <property type="entry name" value="T1R_D3-like"/>
    <property type="match status" value="1"/>
</dbReference>
<evidence type="ECO:0000259" key="11">
    <source>
        <dbReference type="PROSITE" id="PS51192"/>
    </source>
</evidence>
<dbReference type="CDD" id="cd22332">
    <property type="entry name" value="HsdR_N"/>
    <property type="match status" value="1"/>
</dbReference>
<dbReference type="Pfam" id="PF04313">
    <property type="entry name" value="HSDR_N"/>
    <property type="match status" value="1"/>
</dbReference>
<dbReference type="InterPro" id="IPR027417">
    <property type="entry name" value="P-loop_NTPase"/>
</dbReference>
<dbReference type="EMBL" id="CP019288">
    <property type="protein sequence ID" value="QHI38686.1"/>
    <property type="molecule type" value="Genomic_DNA"/>
</dbReference>
<reference evidence="12 13" key="1">
    <citation type="journal article" date="2013" name="Int. J. Syst. Evol. Microbiol.">
        <title>Kordia antarctica sp. nov., isolated from Antarctic seawater.</title>
        <authorList>
            <person name="Baek K."/>
            <person name="Choi A."/>
            <person name="Kang I."/>
            <person name="Lee K."/>
            <person name="Cho J.C."/>
        </authorList>
    </citation>
    <scope>NUCLEOTIDE SEQUENCE [LARGE SCALE GENOMIC DNA]</scope>
    <source>
        <strain evidence="12 13">IMCC3317</strain>
    </source>
</reference>
<dbReference type="NCBIfam" id="TIGR00348">
    <property type="entry name" value="hsdR"/>
    <property type="match status" value="1"/>
</dbReference>
<evidence type="ECO:0000256" key="6">
    <source>
        <dbReference type="ARBA" id="ARBA00022759"/>
    </source>
</evidence>
<dbReference type="RefSeq" id="WP_160131222.1">
    <property type="nucleotide sequence ID" value="NZ_CP019288.1"/>
</dbReference>
<dbReference type="PANTHER" id="PTHR30195">
    <property type="entry name" value="TYPE I SITE-SPECIFIC DEOXYRIBONUCLEASE PROTEIN SUBUNIT M AND R"/>
    <property type="match status" value="1"/>
</dbReference>
<dbReference type="InterPro" id="IPR014001">
    <property type="entry name" value="Helicase_ATP-bd"/>
</dbReference>
<dbReference type="SMART" id="SM00487">
    <property type="entry name" value="DEXDc"/>
    <property type="match status" value="1"/>
</dbReference>
<dbReference type="InterPro" id="IPR004473">
    <property type="entry name" value="Restrct_endonuc_typeI_HsdR"/>
</dbReference>
<dbReference type="CDD" id="cd18030">
    <property type="entry name" value="DEXHc_RE_I_HsdR"/>
    <property type="match status" value="1"/>
</dbReference>
<dbReference type="Pfam" id="PF18766">
    <property type="entry name" value="SWI2_SNF2"/>
    <property type="match status" value="1"/>
</dbReference>
<dbReference type="SUPFAM" id="SSF52540">
    <property type="entry name" value="P-loop containing nucleoside triphosphate hydrolases"/>
    <property type="match status" value="2"/>
</dbReference>
<keyword evidence="13" id="KW-1185">Reference proteome</keyword>
<dbReference type="Gene3D" id="3.90.1570.50">
    <property type="match status" value="1"/>
</dbReference>
<keyword evidence="3" id="KW-0540">Nuclease</keyword>
<comment type="similarity">
    <text evidence="2 10">Belongs to the HsdR family.</text>
</comment>
<protein>
    <recommendedName>
        <fullName evidence="10">Type I restriction enzyme endonuclease subunit</fullName>
        <shortName evidence="10">R protein</shortName>
        <ecNumber evidence="10">3.1.21.3</ecNumber>
    </recommendedName>
</protein>
<keyword evidence="4 10" id="KW-0547">Nucleotide-binding</keyword>
<evidence type="ECO:0000256" key="8">
    <source>
        <dbReference type="ARBA" id="ARBA00022840"/>
    </source>
</evidence>
<evidence type="ECO:0000313" key="12">
    <source>
        <dbReference type="EMBL" id="QHI38686.1"/>
    </source>
</evidence>
<dbReference type="GO" id="GO:0009307">
    <property type="term" value="P:DNA restriction-modification system"/>
    <property type="evidence" value="ECO:0007669"/>
    <property type="project" value="UniProtKB-KW"/>
</dbReference>
<feature type="domain" description="Helicase ATP-binding" evidence="11">
    <location>
        <begin position="339"/>
        <end position="501"/>
    </location>
</feature>
<proteinExistence type="inferred from homology"/>
<dbReference type="EC" id="3.1.21.3" evidence="10"/>
<sequence length="1086" mass="124975">MSTPSFLEDHISQIPAIQLLIRLGYNYISPEEALALRGDKKSHVLLESIVRKQLKSINTISRKGKEYEFSDSNINAAIITLKDLPTNEGFLNANAALYDLITLGKAMEQSIDGDKKSHTLQYIDWETPENNVFHVSEEFSVLRTGRADTYRPDVVLFINGIPTVIIECKSPSLGGIKSPTELAIEQNIRNFSKTGIRSLYVYSQLLMSIATNDGSYATTGTSKEFWAKWKEQFPTKKDEDEYYSTLATLKNTPLSEAQKDKLFAERNYGFNYARRYFDGIEKEDRVLTKQDELLYSLCRPERILDIIRNFTLYDEGIKKVARYQQFFAVNDTLNRVSHFDNTGKRQGGVIWHTQGSGKSLTMVMLAQMLASSDSIKNPKILLVTDRIDLDDQISDTFKKCQKEVVQAKTGAHLSDLLVDKSDAIITTIINKFEAAVKQCKTPFLSPDIFVMIDEGHRTQYGTFNVSMRRVFPNACFLAFTGTPLMKKEKSTANKFGGYIGIPYTVKNAVDDGAVVPLLYEGRHNLITVDEKPINRFFDKVSEPLSDYGRANLKRKFNTINELNKAEKVVYERAWDISEHYRDFFQTYQDKYKPKAQLVAPTIKTALLYKQFLDEVGIVTSEVVVTQSDPREGTEDGFYNVNEEKEREDVYFQAMIDKYGDLKRFEKSIITQFKKREHPEILIVVAKLLTGFDAPNNTVLYLCRSLKEHTLLQAVARVNRVYPSKDYGYIIDYYGNLENLDDALSTYSGLADFNEEDIESSLIKINDEVKKLPQAHSELWDIFKTLKDKNLEPTAYEELLSPEDVRNKFYEKLSHFARLLKMALSSLEFITKTEEKKVNMYKRDAKFFLKLRVDVKRRYNDDLSYQEFEPQIQKLINKHISTEGEIMKVTELVNIFDKEEREAEIEKITGKAAQADHIASRTIKAINVKMQEDPVYYKKLADLIKETIELYYLKRITEAEFLKRAKAHEDSFLNGRSNDAPPELANNDAALAFYNFSKSVYDNSELLKTTFHIETSLAIDKTVMDNIYLNGNKIIEWHRNEDITGKINIELGDALYELLKKFNIDTNWDKIDNLIEECMKVAILKYK</sequence>
<keyword evidence="6" id="KW-0255">Endonuclease</keyword>
<name>A0A7L4ZR60_9FLAO</name>
<dbReference type="GO" id="GO:0009035">
    <property type="term" value="F:type I site-specific deoxyribonuclease activity"/>
    <property type="evidence" value="ECO:0007669"/>
    <property type="project" value="UniProtKB-EC"/>
</dbReference>
<dbReference type="OrthoDB" id="9758243at2"/>
<comment type="catalytic activity">
    <reaction evidence="1 10">
        <text>Endonucleolytic cleavage of DNA to give random double-stranded fragments with terminal 5'-phosphates, ATP is simultaneously hydrolyzed.</text>
        <dbReference type="EC" id="3.1.21.3"/>
    </reaction>
</comment>
<dbReference type="InterPro" id="IPR007409">
    <property type="entry name" value="Restrct_endonuc_type1_HsdR_N"/>
</dbReference>
<dbReference type="AlphaFoldDB" id="A0A7L4ZR60"/>
<dbReference type="CDD" id="cd18800">
    <property type="entry name" value="SF2_C_EcoR124I-like"/>
    <property type="match status" value="1"/>
</dbReference>
<evidence type="ECO:0000313" key="13">
    <source>
        <dbReference type="Proteomes" id="UP000464657"/>
    </source>
</evidence>
<comment type="function">
    <text evidence="10">Subunit R is required for both nuclease and ATPase activities, but not for modification.</text>
</comment>
<accession>A0A7L4ZR60</accession>
<keyword evidence="7 10" id="KW-0378">Hydrolase</keyword>
<dbReference type="InterPro" id="IPR055180">
    <property type="entry name" value="HsdR_RecA-like_helicase_dom_2"/>
</dbReference>
<dbReference type="InterPro" id="IPR051268">
    <property type="entry name" value="Type-I_R_enzyme_R_subunit"/>
</dbReference>
<keyword evidence="8 10" id="KW-0067">ATP-binding</keyword>
<evidence type="ECO:0000256" key="10">
    <source>
        <dbReference type="RuleBase" id="RU364115"/>
    </source>
</evidence>
<keyword evidence="9 10" id="KW-0238">DNA-binding</keyword>
<dbReference type="KEGG" id="kan:IMCC3317_40800"/>
<evidence type="ECO:0000256" key="2">
    <source>
        <dbReference type="ARBA" id="ARBA00008598"/>
    </source>
</evidence>
<dbReference type="GO" id="GO:0003677">
    <property type="term" value="F:DNA binding"/>
    <property type="evidence" value="ECO:0007669"/>
    <property type="project" value="UniProtKB-KW"/>
</dbReference>
<dbReference type="Proteomes" id="UP000464657">
    <property type="component" value="Chromosome"/>
</dbReference>
<evidence type="ECO:0000256" key="3">
    <source>
        <dbReference type="ARBA" id="ARBA00022722"/>
    </source>
</evidence>
<dbReference type="Gene3D" id="3.40.50.300">
    <property type="entry name" value="P-loop containing nucleotide triphosphate hydrolases"/>
    <property type="match status" value="2"/>
</dbReference>
<evidence type="ECO:0000256" key="4">
    <source>
        <dbReference type="ARBA" id="ARBA00022741"/>
    </source>
</evidence>
<dbReference type="GO" id="GO:0005524">
    <property type="term" value="F:ATP binding"/>
    <property type="evidence" value="ECO:0007669"/>
    <property type="project" value="UniProtKB-KW"/>
</dbReference>
<evidence type="ECO:0000256" key="1">
    <source>
        <dbReference type="ARBA" id="ARBA00000851"/>
    </source>
</evidence>
<keyword evidence="5 10" id="KW-0680">Restriction system</keyword>
<evidence type="ECO:0000256" key="7">
    <source>
        <dbReference type="ARBA" id="ARBA00022801"/>
    </source>
</evidence>
<organism evidence="12 13">
    <name type="scientific">Kordia antarctica</name>
    <dbReference type="NCBI Taxonomy" id="1218801"/>
    <lineage>
        <taxon>Bacteria</taxon>
        <taxon>Pseudomonadati</taxon>
        <taxon>Bacteroidota</taxon>
        <taxon>Flavobacteriia</taxon>
        <taxon>Flavobacteriales</taxon>
        <taxon>Flavobacteriaceae</taxon>
        <taxon>Kordia</taxon>
    </lineage>
</organism>
<dbReference type="InterPro" id="IPR040980">
    <property type="entry name" value="SWI2_SNF2"/>
</dbReference>
<dbReference type="PROSITE" id="PS51192">
    <property type="entry name" value="HELICASE_ATP_BIND_1"/>
    <property type="match status" value="1"/>
</dbReference>
<dbReference type="REBASE" id="368946">
    <property type="entry name" value="Kan3317ORF40850P"/>
</dbReference>
<evidence type="ECO:0000256" key="5">
    <source>
        <dbReference type="ARBA" id="ARBA00022747"/>
    </source>
</evidence>
<comment type="subunit">
    <text evidence="10">The type I restriction/modification system is composed of three polypeptides R, M and S.</text>
</comment>
<gene>
    <name evidence="12" type="primary">hsdR_2</name>
    <name evidence="12" type="ORF">IMCC3317_40800</name>
</gene>
<dbReference type="PANTHER" id="PTHR30195:SF15">
    <property type="entry name" value="TYPE I RESTRICTION ENZYME HINDI ENDONUCLEASE SUBUNIT"/>
    <property type="match status" value="1"/>
</dbReference>